<keyword evidence="2" id="KW-0520">NAD</keyword>
<organism evidence="6 7">
    <name type="scientific">Roseicella aquatilis</name>
    <dbReference type="NCBI Taxonomy" id="2527868"/>
    <lineage>
        <taxon>Bacteria</taxon>
        <taxon>Pseudomonadati</taxon>
        <taxon>Pseudomonadota</taxon>
        <taxon>Alphaproteobacteria</taxon>
        <taxon>Acetobacterales</taxon>
        <taxon>Roseomonadaceae</taxon>
        <taxon>Roseicella</taxon>
    </lineage>
</organism>
<protein>
    <submittedName>
        <fullName evidence="6">NAD(P)-dependent oxidoreductase</fullName>
    </submittedName>
</protein>
<dbReference type="RefSeq" id="WP_132286960.1">
    <property type="nucleotide sequence ID" value="NZ_SKBM01000006.1"/>
</dbReference>
<dbReference type="PIRSF" id="PIRSF000103">
    <property type="entry name" value="HIBADH"/>
    <property type="match status" value="1"/>
</dbReference>
<dbReference type="Gene3D" id="1.10.1040.10">
    <property type="entry name" value="N-(1-d-carboxylethyl)-l-norvaline Dehydrogenase, domain 2"/>
    <property type="match status" value="1"/>
</dbReference>
<keyword evidence="7" id="KW-1185">Reference proteome</keyword>
<dbReference type="InterPro" id="IPR008927">
    <property type="entry name" value="6-PGluconate_DH-like_C_sf"/>
</dbReference>
<reference evidence="6 7" key="1">
    <citation type="submission" date="2019-03" db="EMBL/GenBank/DDBJ databases">
        <title>Paracraurococcus aquatilis NE82 genome sequence.</title>
        <authorList>
            <person name="Zhao Y."/>
            <person name="Du Z."/>
        </authorList>
    </citation>
    <scope>NUCLEOTIDE SEQUENCE [LARGE SCALE GENOMIC DNA]</scope>
    <source>
        <strain evidence="6 7">NE82</strain>
    </source>
</reference>
<sequence>MRIGFVGLGNMGGPMCRNLVKGVNQEVMVHDLNPAAVAARTAEGAKAAGSLAALAGGSEVIFISLPTPRHVEAVAAEIAAHARPGTVLFDLSTNAPAVVKRLHEELAAKGITFLDAPVTGGVARAEDASIVLMVGGEEAVFDRHRAILASFSGTQVHVGPVGSASVAKLVNNMLVLCNMVVAAEGMMVGRAAGIDLSKLVAIIQNGSGDSVGFRGIVARGMQGGFKPNFALDLAYKDLGLAVELAAEHGVPGLMAPQALALMRMARGMGYGGLDSTSVLKVYETLMGQEVRL</sequence>
<comment type="caution">
    <text evidence="6">The sequence shown here is derived from an EMBL/GenBank/DDBJ whole genome shotgun (WGS) entry which is preliminary data.</text>
</comment>
<dbReference type="InterPro" id="IPR015815">
    <property type="entry name" value="HIBADH-related"/>
</dbReference>
<evidence type="ECO:0000259" key="5">
    <source>
        <dbReference type="Pfam" id="PF14833"/>
    </source>
</evidence>
<dbReference type="GO" id="GO:0051287">
    <property type="term" value="F:NAD binding"/>
    <property type="evidence" value="ECO:0007669"/>
    <property type="project" value="InterPro"/>
</dbReference>
<keyword evidence="1" id="KW-0560">Oxidoreductase</keyword>
<accession>A0A4R4DUK1</accession>
<dbReference type="Pfam" id="PF03446">
    <property type="entry name" value="NAD_binding_2"/>
    <property type="match status" value="1"/>
</dbReference>
<dbReference type="InterPro" id="IPR036291">
    <property type="entry name" value="NAD(P)-bd_dom_sf"/>
</dbReference>
<evidence type="ECO:0000313" key="6">
    <source>
        <dbReference type="EMBL" id="TCZ63993.1"/>
    </source>
</evidence>
<dbReference type="SUPFAM" id="SSF48179">
    <property type="entry name" value="6-phosphogluconate dehydrogenase C-terminal domain-like"/>
    <property type="match status" value="1"/>
</dbReference>
<dbReference type="AlphaFoldDB" id="A0A4R4DUK1"/>
<evidence type="ECO:0000256" key="3">
    <source>
        <dbReference type="PIRSR" id="PIRSR000103-1"/>
    </source>
</evidence>
<proteinExistence type="predicted"/>
<name>A0A4R4DUK1_9PROT</name>
<feature type="domain" description="6-phosphogluconate dehydrogenase NADP-binding" evidence="4">
    <location>
        <begin position="2"/>
        <end position="159"/>
    </location>
</feature>
<evidence type="ECO:0000259" key="4">
    <source>
        <dbReference type="Pfam" id="PF03446"/>
    </source>
</evidence>
<feature type="active site" evidence="3">
    <location>
        <position position="168"/>
    </location>
</feature>
<dbReference type="SUPFAM" id="SSF51735">
    <property type="entry name" value="NAD(P)-binding Rossmann-fold domains"/>
    <property type="match status" value="1"/>
</dbReference>
<dbReference type="PANTHER" id="PTHR43060">
    <property type="entry name" value="3-HYDROXYISOBUTYRATE DEHYDROGENASE-LIKE 1, MITOCHONDRIAL-RELATED"/>
    <property type="match status" value="1"/>
</dbReference>
<dbReference type="EMBL" id="SKBM01000006">
    <property type="protein sequence ID" value="TCZ63993.1"/>
    <property type="molecule type" value="Genomic_DNA"/>
</dbReference>
<dbReference type="GO" id="GO:0050661">
    <property type="term" value="F:NADP binding"/>
    <property type="evidence" value="ECO:0007669"/>
    <property type="project" value="InterPro"/>
</dbReference>
<evidence type="ECO:0000256" key="1">
    <source>
        <dbReference type="ARBA" id="ARBA00023002"/>
    </source>
</evidence>
<dbReference type="InterPro" id="IPR006115">
    <property type="entry name" value="6PGDH_NADP-bd"/>
</dbReference>
<feature type="domain" description="3-hydroxyisobutyrate dehydrogenase-like NAD-binding" evidence="5">
    <location>
        <begin position="162"/>
        <end position="282"/>
    </location>
</feature>
<evidence type="ECO:0000256" key="2">
    <source>
        <dbReference type="ARBA" id="ARBA00023027"/>
    </source>
</evidence>
<dbReference type="InterPro" id="IPR013328">
    <property type="entry name" value="6PGD_dom2"/>
</dbReference>
<dbReference type="Pfam" id="PF14833">
    <property type="entry name" value="NAD_binding_11"/>
    <property type="match status" value="1"/>
</dbReference>
<evidence type="ECO:0000313" key="7">
    <source>
        <dbReference type="Proteomes" id="UP000295023"/>
    </source>
</evidence>
<gene>
    <name evidence="6" type="ORF">EXY23_08430</name>
</gene>
<dbReference type="Proteomes" id="UP000295023">
    <property type="component" value="Unassembled WGS sequence"/>
</dbReference>
<dbReference type="PANTHER" id="PTHR43060:SF15">
    <property type="entry name" value="3-HYDROXYISOBUTYRATE DEHYDROGENASE-LIKE 1, MITOCHONDRIAL-RELATED"/>
    <property type="match status" value="1"/>
</dbReference>
<dbReference type="OrthoDB" id="9812907at2"/>
<dbReference type="GO" id="GO:0016491">
    <property type="term" value="F:oxidoreductase activity"/>
    <property type="evidence" value="ECO:0007669"/>
    <property type="project" value="UniProtKB-KW"/>
</dbReference>
<dbReference type="InterPro" id="IPR029154">
    <property type="entry name" value="HIBADH-like_NADP-bd"/>
</dbReference>
<dbReference type="Gene3D" id="3.40.50.720">
    <property type="entry name" value="NAD(P)-binding Rossmann-like Domain"/>
    <property type="match status" value="1"/>
</dbReference>